<protein>
    <submittedName>
        <fullName evidence="3">Tower domain-containing protein</fullName>
    </submittedName>
</protein>
<dbReference type="AlphaFoldDB" id="A0A915ICZ4"/>
<dbReference type="InterPro" id="IPR012340">
    <property type="entry name" value="NA-bd_OB-fold"/>
</dbReference>
<evidence type="ECO:0000313" key="2">
    <source>
        <dbReference type="Proteomes" id="UP000887565"/>
    </source>
</evidence>
<dbReference type="PANTHER" id="PTHR11289:SF0">
    <property type="entry name" value="BREAST CANCER TYPE 2 SUSCEPTIBILITY PROTEIN"/>
    <property type="match status" value="1"/>
</dbReference>
<feature type="domain" description="Tower" evidence="1">
    <location>
        <begin position="231"/>
        <end position="272"/>
    </location>
</feature>
<proteinExistence type="predicted"/>
<reference evidence="3" key="1">
    <citation type="submission" date="2022-11" db="UniProtKB">
        <authorList>
            <consortium name="WormBaseParasite"/>
        </authorList>
    </citation>
    <scope>IDENTIFICATION</scope>
</reference>
<keyword evidence="2" id="KW-1185">Reference proteome</keyword>
<dbReference type="Proteomes" id="UP000887565">
    <property type="component" value="Unplaced"/>
</dbReference>
<dbReference type="InterPro" id="IPR015205">
    <property type="entry name" value="Tower_dom"/>
</dbReference>
<dbReference type="PANTHER" id="PTHR11289">
    <property type="entry name" value="BREAST CANCER TYPE 2 SUSCEPTIBILITY PROTEIN BRCA2"/>
    <property type="match status" value="1"/>
</dbReference>
<sequence length="339" mass="37849">MVHLVRHGKYSNKRRGVYLRAAFIPFFEQKCGVYSRAAFIQINTGSKARLSDQDLKEAQSIIADFEDFMDDSNIIHEKNESYAVGSINLVEKNSSHPNGFIAPKESKCMGKRKKLDPQFLLLNHFKNKTKFVYESLSNTEIGATTGNANINLEGVRRISLPENTGQTDITTTQQSFYNANSDVRKDVIDSNVKSKDSSDLREASTSKLSILNNSVSSLDALILRVYPLMFIEKAAHGRLIVRNEKEENLAAARFEQEVERITETILHDVQQRLEKENLSSGASKPAEIRIEIFTRYRISKSEIFKSEGYLGGAGAIPPLANVGVGVTILTGAQQKWPGC</sequence>
<dbReference type="GO" id="GO:0006355">
    <property type="term" value="P:regulation of DNA-templated transcription"/>
    <property type="evidence" value="ECO:0007669"/>
    <property type="project" value="TreeGrafter"/>
</dbReference>
<dbReference type="SMART" id="SM01341">
    <property type="entry name" value="Tower"/>
    <property type="match status" value="1"/>
</dbReference>
<dbReference type="SUPFAM" id="SSF81878">
    <property type="entry name" value="BRCA2 tower domain"/>
    <property type="match status" value="1"/>
</dbReference>
<dbReference type="WBParaSite" id="nRc.2.0.1.t11658-RA">
    <property type="protein sequence ID" value="nRc.2.0.1.t11658-RA"/>
    <property type="gene ID" value="nRc.2.0.1.g11658"/>
</dbReference>
<evidence type="ECO:0000313" key="3">
    <source>
        <dbReference type="WBParaSite" id="nRc.2.0.1.t11658-RA"/>
    </source>
</evidence>
<dbReference type="InterPro" id="IPR015525">
    <property type="entry name" value="BRCA2"/>
</dbReference>
<accession>A0A915ICZ4</accession>
<organism evidence="2 3">
    <name type="scientific">Romanomermis culicivorax</name>
    <name type="common">Nematode worm</name>
    <dbReference type="NCBI Taxonomy" id="13658"/>
    <lineage>
        <taxon>Eukaryota</taxon>
        <taxon>Metazoa</taxon>
        <taxon>Ecdysozoa</taxon>
        <taxon>Nematoda</taxon>
        <taxon>Enoplea</taxon>
        <taxon>Dorylaimia</taxon>
        <taxon>Mermithida</taxon>
        <taxon>Mermithoidea</taxon>
        <taxon>Mermithidae</taxon>
        <taxon>Romanomermis</taxon>
    </lineage>
</organism>
<dbReference type="Gene3D" id="2.40.50.140">
    <property type="entry name" value="Nucleic acid-binding proteins"/>
    <property type="match status" value="1"/>
</dbReference>
<dbReference type="GO" id="GO:0000724">
    <property type="term" value="P:double-strand break repair via homologous recombination"/>
    <property type="evidence" value="ECO:0007669"/>
    <property type="project" value="InterPro"/>
</dbReference>
<name>A0A915ICZ4_ROMCU</name>
<evidence type="ECO:0000259" key="1">
    <source>
        <dbReference type="SMART" id="SM01341"/>
    </source>
</evidence>